<dbReference type="RefSeq" id="WP_120181688.1">
    <property type="nucleotide sequence ID" value="NZ_CBINCU010000033.1"/>
</dbReference>
<protein>
    <recommendedName>
        <fullName evidence="4">Nitrogen fixation protein FixH</fullName>
    </recommendedName>
</protein>
<dbReference type="Proteomes" id="UP000283433">
    <property type="component" value="Unassembled WGS sequence"/>
</dbReference>
<dbReference type="OrthoDB" id="1493774at2"/>
<dbReference type="AlphaFoldDB" id="A0A419S5R5"/>
<sequence length="137" mass="16157">MNWGKGLVLGLAAFMIFITLLVVQMFRTAEDSFDKDYYEKGLAYDVDYQQMQQVIKDKAAPSLRQDDNFVQIDFAKVDSGTVNFKRPSDRKKDQLYSFNEREVRLPKSAFEKGEWRIIIHWTADGKKYLYQSNMFMQ</sequence>
<name>A0A419S5R5_9SPHI</name>
<feature type="transmembrane region" description="Helical" evidence="1">
    <location>
        <begin position="6"/>
        <end position="26"/>
    </location>
</feature>
<evidence type="ECO:0008006" key="4">
    <source>
        <dbReference type="Google" id="ProtNLM"/>
    </source>
</evidence>
<gene>
    <name evidence="2" type="ORF">BCY91_04740</name>
</gene>
<keyword evidence="1" id="KW-0472">Membrane</keyword>
<keyword evidence="1" id="KW-1133">Transmembrane helix</keyword>
<keyword evidence="1" id="KW-0812">Transmembrane</keyword>
<accession>A0A419S5R5</accession>
<dbReference type="InterPro" id="IPR008620">
    <property type="entry name" value="FixH"/>
</dbReference>
<proteinExistence type="predicted"/>
<reference evidence="2 3" key="1">
    <citation type="submission" date="2016-07" db="EMBL/GenBank/DDBJ databases">
        <title>Genome of Pelobium manganitolerans.</title>
        <authorList>
            <person name="Wu S."/>
            <person name="Wang G."/>
        </authorList>
    </citation>
    <scope>NUCLEOTIDE SEQUENCE [LARGE SCALE GENOMIC DNA]</scope>
    <source>
        <strain evidence="2 3">YS-25</strain>
    </source>
</reference>
<dbReference type="EMBL" id="MBTA01000023">
    <property type="protein sequence ID" value="RKD16190.1"/>
    <property type="molecule type" value="Genomic_DNA"/>
</dbReference>
<dbReference type="Pfam" id="PF05751">
    <property type="entry name" value="FixH"/>
    <property type="match status" value="1"/>
</dbReference>
<evidence type="ECO:0000313" key="3">
    <source>
        <dbReference type="Proteomes" id="UP000283433"/>
    </source>
</evidence>
<comment type="caution">
    <text evidence="2">The sequence shown here is derived from an EMBL/GenBank/DDBJ whole genome shotgun (WGS) entry which is preliminary data.</text>
</comment>
<evidence type="ECO:0000256" key="1">
    <source>
        <dbReference type="SAM" id="Phobius"/>
    </source>
</evidence>
<organism evidence="2 3">
    <name type="scientific">Pelobium manganitolerans</name>
    <dbReference type="NCBI Taxonomy" id="1842495"/>
    <lineage>
        <taxon>Bacteria</taxon>
        <taxon>Pseudomonadati</taxon>
        <taxon>Bacteroidota</taxon>
        <taxon>Sphingobacteriia</taxon>
        <taxon>Sphingobacteriales</taxon>
        <taxon>Sphingobacteriaceae</taxon>
        <taxon>Pelobium</taxon>
    </lineage>
</organism>
<evidence type="ECO:0000313" key="2">
    <source>
        <dbReference type="EMBL" id="RKD16190.1"/>
    </source>
</evidence>
<keyword evidence="3" id="KW-1185">Reference proteome</keyword>